<evidence type="ECO:0000313" key="2">
    <source>
        <dbReference type="Proteomes" id="UP000053989"/>
    </source>
</evidence>
<accession>A0A0C3DIZ3</accession>
<sequence length="176" mass="20159">MILDRQRKYGSHEIDGVPSNFLAAPDGIKLGDYGHFTNAKKFFCEGNLFSDPESLSLMADIVPRQHKISSKDHVMARNRTDSRFLNLYKPLVLSLPSNEDLMSLLTSLSTRLTNRYLVRRVLQYSKGRHSSTMAYLYDIAMPFVWYQRSAGSASDEWLRDESQLRAWTEGDQSDEG</sequence>
<reference evidence="1 2" key="1">
    <citation type="submission" date="2014-04" db="EMBL/GenBank/DDBJ databases">
        <authorList>
            <consortium name="DOE Joint Genome Institute"/>
            <person name="Kuo A."/>
            <person name="Kohler A."/>
            <person name="Nagy L.G."/>
            <person name="Floudas D."/>
            <person name="Copeland A."/>
            <person name="Barry K.W."/>
            <person name="Cichocki N."/>
            <person name="Veneault-Fourrey C."/>
            <person name="LaButti K."/>
            <person name="Lindquist E.A."/>
            <person name="Lipzen A."/>
            <person name="Lundell T."/>
            <person name="Morin E."/>
            <person name="Murat C."/>
            <person name="Sun H."/>
            <person name="Tunlid A."/>
            <person name="Henrissat B."/>
            <person name="Grigoriev I.V."/>
            <person name="Hibbett D.S."/>
            <person name="Martin F."/>
            <person name="Nordberg H.P."/>
            <person name="Cantor M.N."/>
            <person name="Hua S.X."/>
        </authorList>
    </citation>
    <scope>NUCLEOTIDE SEQUENCE [LARGE SCALE GENOMIC DNA]</scope>
    <source>
        <strain evidence="1 2">Foug A</strain>
    </source>
</reference>
<evidence type="ECO:0000313" key="1">
    <source>
        <dbReference type="EMBL" id="KIM60640.1"/>
    </source>
</evidence>
<gene>
    <name evidence="1" type="ORF">SCLCIDRAFT_1216699</name>
</gene>
<keyword evidence="2" id="KW-1185">Reference proteome</keyword>
<proteinExistence type="predicted"/>
<protein>
    <submittedName>
        <fullName evidence="1">Uncharacterized protein</fullName>
    </submittedName>
</protein>
<dbReference type="Proteomes" id="UP000053989">
    <property type="component" value="Unassembled WGS sequence"/>
</dbReference>
<dbReference type="InParanoid" id="A0A0C3DIZ3"/>
<dbReference type="AlphaFoldDB" id="A0A0C3DIZ3"/>
<dbReference type="HOGENOM" id="CLU_104751_1_0_1"/>
<reference evidence="2" key="2">
    <citation type="submission" date="2015-01" db="EMBL/GenBank/DDBJ databases">
        <title>Evolutionary Origins and Diversification of the Mycorrhizal Mutualists.</title>
        <authorList>
            <consortium name="DOE Joint Genome Institute"/>
            <consortium name="Mycorrhizal Genomics Consortium"/>
            <person name="Kohler A."/>
            <person name="Kuo A."/>
            <person name="Nagy L.G."/>
            <person name="Floudas D."/>
            <person name="Copeland A."/>
            <person name="Barry K.W."/>
            <person name="Cichocki N."/>
            <person name="Veneault-Fourrey C."/>
            <person name="LaButti K."/>
            <person name="Lindquist E.A."/>
            <person name="Lipzen A."/>
            <person name="Lundell T."/>
            <person name="Morin E."/>
            <person name="Murat C."/>
            <person name="Riley R."/>
            <person name="Ohm R."/>
            <person name="Sun H."/>
            <person name="Tunlid A."/>
            <person name="Henrissat B."/>
            <person name="Grigoriev I.V."/>
            <person name="Hibbett D.S."/>
            <person name="Martin F."/>
        </authorList>
    </citation>
    <scope>NUCLEOTIDE SEQUENCE [LARGE SCALE GENOMIC DNA]</scope>
    <source>
        <strain evidence="2">Foug A</strain>
    </source>
</reference>
<organism evidence="1 2">
    <name type="scientific">Scleroderma citrinum Foug A</name>
    <dbReference type="NCBI Taxonomy" id="1036808"/>
    <lineage>
        <taxon>Eukaryota</taxon>
        <taxon>Fungi</taxon>
        <taxon>Dikarya</taxon>
        <taxon>Basidiomycota</taxon>
        <taxon>Agaricomycotina</taxon>
        <taxon>Agaricomycetes</taxon>
        <taxon>Agaricomycetidae</taxon>
        <taxon>Boletales</taxon>
        <taxon>Sclerodermatineae</taxon>
        <taxon>Sclerodermataceae</taxon>
        <taxon>Scleroderma</taxon>
    </lineage>
</organism>
<dbReference type="EMBL" id="KN822060">
    <property type="protein sequence ID" value="KIM60640.1"/>
    <property type="molecule type" value="Genomic_DNA"/>
</dbReference>
<name>A0A0C3DIZ3_9AGAM</name>